<dbReference type="EMBL" id="ML977159">
    <property type="protein sequence ID" value="KAF1985966.1"/>
    <property type="molecule type" value="Genomic_DNA"/>
</dbReference>
<proteinExistence type="predicted"/>
<feature type="region of interest" description="Disordered" evidence="1">
    <location>
        <begin position="233"/>
        <end position="280"/>
    </location>
</feature>
<evidence type="ECO:0000313" key="3">
    <source>
        <dbReference type="Proteomes" id="UP000800041"/>
    </source>
</evidence>
<dbReference type="AlphaFoldDB" id="A0A6G1GYC8"/>
<keyword evidence="3" id="KW-1185">Reference proteome</keyword>
<evidence type="ECO:0000256" key="1">
    <source>
        <dbReference type="SAM" id="MobiDB-lite"/>
    </source>
</evidence>
<organism evidence="2 3">
    <name type="scientific">Aulographum hederae CBS 113979</name>
    <dbReference type="NCBI Taxonomy" id="1176131"/>
    <lineage>
        <taxon>Eukaryota</taxon>
        <taxon>Fungi</taxon>
        <taxon>Dikarya</taxon>
        <taxon>Ascomycota</taxon>
        <taxon>Pezizomycotina</taxon>
        <taxon>Dothideomycetes</taxon>
        <taxon>Pleosporomycetidae</taxon>
        <taxon>Aulographales</taxon>
        <taxon>Aulographaceae</taxon>
    </lineage>
</organism>
<reference evidence="2" key="1">
    <citation type="journal article" date="2020" name="Stud. Mycol.">
        <title>101 Dothideomycetes genomes: a test case for predicting lifestyles and emergence of pathogens.</title>
        <authorList>
            <person name="Haridas S."/>
            <person name="Albert R."/>
            <person name="Binder M."/>
            <person name="Bloem J."/>
            <person name="Labutti K."/>
            <person name="Salamov A."/>
            <person name="Andreopoulos B."/>
            <person name="Baker S."/>
            <person name="Barry K."/>
            <person name="Bills G."/>
            <person name="Bluhm B."/>
            <person name="Cannon C."/>
            <person name="Castanera R."/>
            <person name="Culley D."/>
            <person name="Daum C."/>
            <person name="Ezra D."/>
            <person name="Gonzalez J."/>
            <person name="Henrissat B."/>
            <person name="Kuo A."/>
            <person name="Liang C."/>
            <person name="Lipzen A."/>
            <person name="Lutzoni F."/>
            <person name="Magnuson J."/>
            <person name="Mondo S."/>
            <person name="Nolan M."/>
            <person name="Ohm R."/>
            <person name="Pangilinan J."/>
            <person name="Park H.-J."/>
            <person name="Ramirez L."/>
            <person name="Alfaro M."/>
            <person name="Sun H."/>
            <person name="Tritt A."/>
            <person name="Yoshinaga Y."/>
            <person name="Zwiers L.-H."/>
            <person name="Turgeon B."/>
            <person name="Goodwin S."/>
            <person name="Spatafora J."/>
            <person name="Crous P."/>
            <person name="Grigoriev I."/>
        </authorList>
    </citation>
    <scope>NUCLEOTIDE SEQUENCE</scope>
    <source>
        <strain evidence="2">CBS 113979</strain>
    </source>
</reference>
<sequence>MAEMKTSPFLRLPLEIRQQIYKCILPATTKIGDEATGTRRIVWIRGSTAILAVCHQLHAEGAFIIYGTNTFVIDVSYNTIRFRYQWLMRSGLAPNRPYPFLQHFPSSNIQLIRNYLVNVDHVDSYTGMIKYNCGGIGLTAGLRAQVQVLVDVLRHANEIHRMHVVLSDGSRVLNQIRKVRVHSVESVRDKEVTQTVLSPLKKLSGLRDAIITGAVTEEYAKSLIDCMMKETAEGDGQDEQTGHGPSSIVSQDSSQTHSLESETWLQISSPPPVRVIGRNG</sequence>
<feature type="compositionally biased region" description="Polar residues" evidence="1">
    <location>
        <begin position="243"/>
        <end position="268"/>
    </location>
</feature>
<dbReference type="PANTHER" id="PTHR42085">
    <property type="entry name" value="F-BOX DOMAIN-CONTAINING PROTEIN"/>
    <property type="match status" value="1"/>
</dbReference>
<dbReference type="PANTHER" id="PTHR42085:SF7">
    <property type="entry name" value="F-BOX DOMAIN-CONTAINING PROTEIN"/>
    <property type="match status" value="1"/>
</dbReference>
<gene>
    <name evidence="2" type="ORF">K402DRAFT_96453</name>
</gene>
<dbReference type="InterPro" id="IPR038883">
    <property type="entry name" value="AN11006-like"/>
</dbReference>
<name>A0A6G1GYC8_9PEZI</name>
<evidence type="ECO:0000313" key="2">
    <source>
        <dbReference type="EMBL" id="KAF1985966.1"/>
    </source>
</evidence>
<protein>
    <submittedName>
        <fullName evidence="2">Uncharacterized protein</fullName>
    </submittedName>
</protein>
<accession>A0A6G1GYC8</accession>
<dbReference type="OrthoDB" id="62952at2759"/>
<dbReference type="Proteomes" id="UP000800041">
    <property type="component" value="Unassembled WGS sequence"/>
</dbReference>